<evidence type="ECO:0000313" key="15">
    <source>
        <dbReference type="EMBL" id="QEL64036.1"/>
    </source>
</evidence>
<evidence type="ECO:0000256" key="9">
    <source>
        <dbReference type="ARBA" id="ARBA00023002"/>
    </source>
</evidence>
<proteinExistence type="predicted"/>
<dbReference type="Pfam" id="PF08022">
    <property type="entry name" value="FAD_binding_8"/>
    <property type="match status" value="1"/>
</dbReference>
<dbReference type="SUPFAM" id="SSF52343">
    <property type="entry name" value="Ferredoxin reductase-like, C-terminal NADP-linked domain"/>
    <property type="match status" value="1"/>
</dbReference>
<dbReference type="Gene3D" id="2.40.30.10">
    <property type="entry name" value="Translation factors"/>
    <property type="match status" value="1"/>
</dbReference>
<evidence type="ECO:0000256" key="2">
    <source>
        <dbReference type="ARBA" id="ARBA00004141"/>
    </source>
</evidence>
<evidence type="ECO:0000256" key="10">
    <source>
        <dbReference type="ARBA" id="ARBA00023004"/>
    </source>
</evidence>
<evidence type="ECO:0000259" key="14">
    <source>
        <dbReference type="PROSITE" id="PS51384"/>
    </source>
</evidence>
<dbReference type="PANTHER" id="PTHR47354">
    <property type="entry name" value="NADH OXIDOREDUCTASE HCR"/>
    <property type="match status" value="1"/>
</dbReference>
<evidence type="ECO:0000256" key="7">
    <source>
        <dbReference type="ARBA" id="ARBA00022827"/>
    </source>
</evidence>
<keyword evidence="9" id="KW-0560">Oxidoreductase</keyword>
<dbReference type="GO" id="GO:0050660">
    <property type="term" value="F:flavin adenine dinucleotide binding"/>
    <property type="evidence" value="ECO:0007669"/>
    <property type="project" value="TreeGrafter"/>
</dbReference>
<dbReference type="InterPro" id="IPR017938">
    <property type="entry name" value="Riboflavin_synthase-like_b-brl"/>
</dbReference>
<dbReference type="CDD" id="cd06198">
    <property type="entry name" value="FNR_like_3"/>
    <property type="match status" value="1"/>
</dbReference>
<dbReference type="EMBL" id="CP022579">
    <property type="protein sequence ID" value="QEL64036.1"/>
    <property type="molecule type" value="Genomic_DNA"/>
</dbReference>
<dbReference type="InterPro" id="IPR050415">
    <property type="entry name" value="MRET"/>
</dbReference>
<dbReference type="Proteomes" id="UP000323671">
    <property type="component" value="Chromosome"/>
</dbReference>
<dbReference type="GO" id="GO:0016020">
    <property type="term" value="C:membrane"/>
    <property type="evidence" value="ECO:0007669"/>
    <property type="project" value="UniProtKB-SubCell"/>
</dbReference>
<feature type="transmembrane region" description="Helical" evidence="13">
    <location>
        <begin position="80"/>
        <end position="98"/>
    </location>
</feature>
<dbReference type="PRINTS" id="PR00409">
    <property type="entry name" value="PHDIOXRDTASE"/>
</dbReference>
<evidence type="ECO:0000256" key="11">
    <source>
        <dbReference type="ARBA" id="ARBA00023014"/>
    </source>
</evidence>
<keyword evidence="4 13" id="KW-0812">Transmembrane</keyword>
<evidence type="ECO:0000313" key="16">
    <source>
        <dbReference type="Proteomes" id="UP000323671"/>
    </source>
</evidence>
<dbReference type="InterPro" id="IPR013112">
    <property type="entry name" value="FAD-bd_8"/>
</dbReference>
<evidence type="ECO:0000256" key="12">
    <source>
        <dbReference type="ARBA" id="ARBA00023136"/>
    </source>
</evidence>
<evidence type="ECO:0000256" key="3">
    <source>
        <dbReference type="ARBA" id="ARBA00022630"/>
    </source>
</evidence>
<dbReference type="InterPro" id="IPR013130">
    <property type="entry name" value="Fe3_Rdtase_TM_dom"/>
</dbReference>
<organism evidence="15 16">
    <name type="scientific">Oryzomicrobium terrae</name>
    <dbReference type="NCBI Taxonomy" id="1735038"/>
    <lineage>
        <taxon>Bacteria</taxon>
        <taxon>Pseudomonadati</taxon>
        <taxon>Pseudomonadota</taxon>
        <taxon>Betaproteobacteria</taxon>
        <taxon>Rhodocyclales</taxon>
        <taxon>Rhodocyclaceae</taxon>
        <taxon>Oryzomicrobium</taxon>
    </lineage>
</organism>
<gene>
    <name evidence="15" type="ORF">OTERR_05600</name>
</gene>
<dbReference type="Pfam" id="PF00175">
    <property type="entry name" value="NAD_binding_1"/>
    <property type="match status" value="1"/>
</dbReference>
<keyword evidence="5" id="KW-0001">2Fe-2S</keyword>
<feature type="transmembrane region" description="Helical" evidence="13">
    <location>
        <begin position="160"/>
        <end position="179"/>
    </location>
</feature>
<dbReference type="InterPro" id="IPR001433">
    <property type="entry name" value="OxRdtase_FAD/NAD-bd"/>
</dbReference>
<dbReference type="SUPFAM" id="SSF63380">
    <property type="entry name" value="Riboflavin synthase domain-like"/>
    <property type="match status" value="1"/>
</dbReference>
<evidence type="ECO:0000256" key="13">
    <source>
        <dbReference type="SAM" id="Phobius"/>
    </source>
</evidence>
<keyword evidence="10" id="KW-0408">Iron</keyword>
<dbReference type="InterPro" id="IPR039261">
    <property type="entry name" value="FNR_nucleotide-bd"/>
</dbReference>
<accession>A0A5C1E528</accession>
<dbReference type="KEGG" id="otr:OTERR_05600"/>
<name>A0A5C1E528_9RHOO</name>
<comment type="subcellular location">
    <subcellularLocation>
        <location evidence="2">Membrane</location>
        <topology evidence="2">Multi-pass membrane protein</topology>
    </subcellularLocation>
</comment>
<keyword evidence="3" id="KW-0285">Flavoprotein</keyword>
<feature type="transmembrane region" description="Helical" evidence="13">
    <location>
        <begin position="136"/>
        <end position="153"/>
    </location>
</feature>
<feature type="transmembrane region" description="Helical" evidence="13">
    <location>
        <begin position="185"/>
        <end position="208"/>
    </location>
</feature>
<sequence>MKTYVTALLALLTGLWIVSLPGDAWPAASADFWALRKLAIYYTGIGALGLMSVALVLATRPRWLETPLGGLDRSYRLHKWLGIGATVLGFLHWMLKIVPKWMVSQGWLERAARKGSSGATDLLTLLREPAESVGEWGIYLVLALVLLALWKRFPYRPAFLLHRALAATYLILVFHGAVLMPTGYWLTPLGATMAVLMGAGSLAAMTSLAGRIGRKRQATGTITALRHHRDNGVLEVDCRLGSAWPGHVAGQFAFLTLSPREGAHPYTIASAWRGDGILTFAIKGLGDYTRTLPQHLQVGAPVTVEGPYGRFDFSSRAERQVWVAGGIGITPFLARLEALAAQGGSTQPVDMFYCTAAADDGFIAHLRQLAEQARVRLHLLVTPRDGYLTSERLNDTVATLKDSDIWFCGPASFGQALRQGLGALGLSERRFHQEAFEMR</sequence>
<keyword evidence="6" id="KW-0479">Metal-binding</keyword>
<dbReference type="PROSITE" id="PS51384">
    <property type="entry name" value="FAD_FR"/>
    <property type="match status" value="1"/>
</dbReference>
<comment type="cofactor">
    <cofactor evidence="1">
        <name>FAD</name>
        <dbReference type="ChEBI" id="CHEBI:57692"/>
    </cofactor>
</comment>
<evidence type="ECO:0000256" key="1">
    <source>
        <dbReference type="ARBA" id="ARBA00001974"/>
    </source>
</evidence>
<keyword evidence="11" id="KW-0411">Iron-sulfur</keyword>
<dbReference type="PANTHER" id="PTHR47354:SF8">
    <property type="entry name" value="1,2-PHENYLACETYL-COA EPOXIDASE, SUBUNIT E"/>
    <property type="match status" value="1"/>
</dbReference>
<keyword evidence="8 13" id="KW-1133">Transmembrane helix</keyword>
<dbReference type="GO" id="GO:0046872">
    <property type="term" value="F:metal ion binding"/>
    <property type="evidence" value="ECO:0007669"/>
    <property type="project" value="UniProtKB-KW"/>
</dbReference>
<evidence type="ECO:0000256" key="4">
    <source>
        <dbReference type="ARBA" id="ARBA00022692"/>
    </source>
</evidence>
<dbReference type="AlphaFoldDB" id="A0A5C1E528"/>
<dbReference type="Gene3D" id="3.40.50.80">
    <property type="entry name" value="Nucleotide-binding domain of ferredoxin-NADP reductase (FNR) module"/>
    <property type="match status" value="1"/>
</dbReference>
<keyword evidence="7" id="KW-0274">FAD</keyword>
<protein>
    <recommendedName>
        <fullName evidence="14">FAD-binding FR-type domain-containing protein</fullName>
    </recommendedName>
</protein>
<feature type="transmembrane region" description="Helical" evidence="13">
    <location>
        <begin position="39"/>
        <end position="59"/>
    </location>
</feature>
<keyword evidence="12 13" id="KW-0472">Membrane</keyword>
<keyword evidence="16" id="KW-1185">Reference proteome</keyword>
<reference evidence="15 16" key="1">
    <citation type="submission" date="2017-07" db="EMBL/GenBank/DDBJ databases">
        <title>Complete genome sequence of Oryzomicrobium terrae TPP412.</title>
        <authorList>
            <person name="Chiu L.-W."/>
            <person name="Lo K.-J."/>
            <person name="Tsai Y.-M."/>
            <person name="Lin S.-S."/>
            <person name="Kuo C.-H."/>
            <person name="Liu C.-T."/>
        </authorList>
    </citation>
    <scope>NUCLEOTIDE SEQUENCE [LARGE SCALE GENOMIC DNA]</scope>
    <source>
        <strain evidence="15 16">TPP412</strain>
    </source>
</reference>
<dbReference type="InterPro" id="IPR017927">
    <property type="entry name" value="FAD-bd_FR_type"/>
</dbReference>
<dbReference type="RefSeq" id="WP_149424796.1">
    <property type="nucleotide sequence ID" value="NZ_CP022579.1"/>
</dbReference>
<dbReference type="GO" id="GO:0051537">
    <property type="term" value="F:2 iron, 2 sulfur cluster binding"/>
    <property type="evidence" value="ECO:0007669"/>
    <property type="project" value="UniProtKB-KW"/>
</dbReference>
<evidence type="ECO:0000256" key="5">
    <source>
        <dbReference type="ARBA" id="ARBA00022714"/>
    </source>
</evidence>
<dbReference type="Pfam" id="PF01794">
    <property type="entry name" value="Ferric_reduct"/>
    <property type="match status" value="1"/>
</dbReference>
<feature type="domain" description="FAD-binding FR-type" evidence="14">
    <location>
        <begin position="205"/>
        <end position="314"/>
    </location>
</feature>
<evidence type="ECO:0000256" key="8">
    <source>
        <dbReference type="ARBA" id="ARBA00022989"/>
    </source>
</evidence>
<dbReference type="GO" id="GO:0016491">
    <property type="term" value="F:oxidoreductase activity"/>
    <property type="evidence" value="ECO:0007669"/>
    <property type="project" value="UniProtKB-KW"/>
</dbReference>
<evidence type="ECO:0000256" key="6">
    <source>
        <dbReference type="ARBA" id="ARBA00022723"/>
    </source>
</evidence>